<reference evidence="1" key="2">
    <citation type="journal article" date="2021" name="PeerJ">
        <title>Extensive microbial diversity within the chicken gut microbiome revealed by metagenomics and culture.</title>
        <authorList>
            <person name="Gilroy R."/>
            <person name="Ravi A."/>
            <person name="Getino M."/>
            <person name="Pursley I."/>
            <person name="Horton D.L."/>
            <person name="Alikhan N.F."/>
            <person name="Baker D."/>
            <person name="Gharbi K."/>
            <person name="Hall N."/>
            <person name="Watson M."/>
            <person name="Adriaenssens E.M."/>
            <person name="Foster-Nyarko E."/>
            <person name="Jarju S."/>
            <person name="Secka A."/>
            <person name="Antonio M."/>
            <person name="Oren A."/>
            <person name="Chaudhuri R.R."/>
            <person name="La Ragione R."/>
            <person name="Hildebrand F."/>
            <person name="Pallen M.J."/>
        </authorList>
    </citation>
    <scope>NUCLEOTIDE SEQUENCE</scope>
    <source>
        <strain evidence="1">F1-3629</strain>
    </source>
</reference>
<evidence type="ECO:0000313" key="1">
    <source>
        <dbReference type="EMBL" id="MBO8454431.1"/>
    </source>
</evidence>
<organism evidence="1 2">
    <name type="scientific">Candidatus Cryptobacteroides gallistercoris</name>
    <dbReference type="NCBI Taxonomy" id="2840765"/>
    <lineage>
        <taxon>Bacteria</taxon>
        <taxon>Pseudomonadati</taxon>
        <taxon>Bacteroidota</taxon>
        <taxon>Bacteroidia</taxon>
        <taxon>Bacteroidales</taxon>
        <taxon>Candidatus Cryptobacteroides</taxon>
    </lineage>
</organism>
<dbReference type="AlphaFoldDB" id="A0A940IGA6"/>
<dbReference type="Proteomes" id="UP000771749">
    <property type="component" value="Unassembled WGS sequence"/>
</dbReference>
<dbReference type="EMBL" id="JADIMJ010000101">
    <property type="protein sequence ID" value="MBO8454431.1"/>
    <property type="molecule type" value="Genomic_DNA"/>
</dbReference>
<reference evidence="1" key="1">
    <citation type="submission" date="2020-10" db="EMBL/GenBank/DDBJ databases">
        <authorList>
            <person name="Gilroy R."/>
        </authorList>
    </citation>
    <scope>NUCLEOTIDE SEQUENCE</scope>
    <source>
        <strain evidence="1">F1-3629</strain>
    </source>
</reference>
<accession>A0A940IGA6</accession>
<name>A0A940IGA6_9BACT</name>
<protein>
    <submittedName>
        <fullName evidence="1">Uncharacterized protein</fullName>
    </submittedName>
</protein>
<gene>
    <name evidence="1" type="ORF">IAC07_06905</name>
</gene>
<proteinExistence type="predicted"/>
<sequence>MMDNYIIKEADKTKAALVAILRQLFQMSSTAAPAEIRDCARNELSERLGLDVDSLLEKENFIPLLVSDYHFDDSDLNKFAELLYTVLRADEGKDDVHNLYAKAISAINKWLDDRGQAFSATRHYVLEENSRYF</sequence>
<comment type="caution">
    <text evidence="1">The sequence shown here is derived from an EMBL/GenBank/DDBJ whole genome shotgun (WGS) entry which is preliminary data.</text>
</comment>
<evidence type="ECO:0000313" key="2">
    <source>
        <dbReference type="Proteomes" id="UP000771749"/>
    </source>
</evidence>